<evidence type="ECO:0000313" key="1">
    <source>
        <dbReference type="EMBL" id="BBM62522.1"/>
    </source>
</evidence>
<accession>A0A5A4U7M7</accession>
<name>A0A5A4U7M7_ESCAL</name>
<dbReference type="EMBL" id="LC494321">
    <property type="protein sequence ID" value="BBM62522.1"/>
    <property type="molecule type" value="Genomic_DNA"/>
</dbReference>
<proteinExistence type="predicted"/>
<dbReference type="AlphaFoldDB" id="A0A5A4U7M7"/>
<organism evidence="1">
    <name type="scientific">Escherichia albertii</name>
    <dbReference type="NCBI Taxonomy" id="208962"/>
    <lineage>
        <taxon>Bacteria</taxon>
        <taxon>Pseudomonadati</taxon>
        <taxon>Pseudomonadota</taxon>
        <taxon>Gammaproteobacteria</taxon>
        <taxon>Enterobacterales</taxon>
        <taxon>Enterobacteriaceae</taxon>
        <taxon>Escherichia</taxon>
    </lineage>
</organism>
<sequence>MQNMIVIQYLIKYMLGKKHAYNLHIVSNISDDLIDFIFEFKGLRNLYLAVPFRSIIAERNKEPEMMPRYYNSFC</sequence>
<reference evidence="1" key="1">
    <citation type="submission" date="2019-07" db="EMBL/GenBank/DDBJ databases">
        <title>Overview of O-antigen diversity of Escherichia albertii, an emerging enteropathogen; genetic structure, serology, and development of O-genotyping method.</title>
        <authorList>
            <person name="Ooka T."/>
            <person name="Seto K."/>
            <person name="Ogura Y."/>
            <person name="Iguchi A."/>
            <person name="Imura N."/>
            <person name="Honda M."/>
            <person name="Etoh Y."/>
            <person name="Ikeda T."/>
            <person name="Sugitani W."/>
            <person name="Konno T."/>
            <person name="Kawano K."/>
            <person name="Kudo Y."/>
            <person name="Murakami K."/>
            <person name="Hayashi T."/>
            <person name="Nishi J."/>
        </authorList>
    </citation>
    <scope>NUCLEOTIDE SEQUENCE</scope>
    <source>
        <strain evidence="1">NIAH_Bird 25</strain>
    </source>
</reference>
<protein>
    <submittedName>
        <fullName evidence="1">H repeat-associated protein, partial</fullName>
    </submittedName>
</protein>